<feature type="compositionally biased region" description="Polar residues" evidence="1">
    <location>
        <begin position="42"/>
        <end position="59"/>
    </location>
</feature>
<feature type="compositionally biased region" description="Basic and acidic residues" evidence="1">
    <location>
        <begin position="96"/>
        <end position="106"/>
    </location>
</feature>
<gene>
    <name evidence="2" type="ORF">BELL_0018g00380</name>
</gene>
<evidence type="ECO:0000313" key="2">
    <source>
        <dbReference type="EMBL" id="TGO79983.1"/>
    </source>
</evidence>
<protein>
    <submittedName>
        <fullName evidence="2">Uncharacterized protein</fullName>
    </submittedName>
</protein>
<organism evidence="2 3">
    <name type="scientific">Botrytis elliptica</name>
    <dbReference type="NCBI Taxonomy" id="278938"/>
    <lineage>
        <taxon>Eukaryota</taxon>
        <taxon>Fungi</taxon>
        <taxon>Dikarya</taxon>
        <taxon>Ascomycota</taxon>
        <taxon>Pezizomycotina</taxon>
        <taxon>Leotiomycetes</taxon>
        <taxon>Helotiales</taxon>
        <taxon>Sclerotiniaceae</taxon>
        <taxon>Botrytis</taxon>
    </lineage>
</organism>
<evidence type="ECO:0000256" key="1">
    <source>
        <dbReference type="SAM" id="MobiDB-lite"/>
    </source>
</evidence>
<proteinExistence type="predicted"/>
<comment type="caution">
    <text evidence="2">The sequence shown here is derived from an EMBL/GenBank/DDBJ whole genome shotgun (WGS) entry which is preliminary data.</text>
</comment>
<feature type="region of interest" description="Disordered" evidence="1">
    <location>
        <begin position="194"/>
        <end position="213"/>
    </location>
</feature>
<dbReference type="EMBL" id="PQXM01000018">
    <property type="protein sequence ID" value="TGO79983.1"/>
    <property type="molecule type" value="Genomic_DNA"/>
</dbReference>
<feature type="region of interest" description="Disordered" evidence="1">
    <location>
        <begin position="41"/>
        <end position="150"/>
    </location>
</feature>
<keyword evidence="3" id="KW-1185">Reference proteome</keyword>
<evidence type="ECO:0000313" key="3">
    <source>
        <dbReference type="Proteomes" id="UP000297229"/>
    </source>
</evidence>
<reference evidence="2 3" key="1">
    <citation type="submission" date="2017-12" db="EMBL/GenBank/DDBJ databases">
        <title>Comparative genomics of Botrytis spp.</title>
        <authorList>
            <person name="Valero-Jimenez C.A."/>
            <person name="Tapia P."/>
            <person name="Veloso J."/>
            <person name="Silva-Moreno E."/>
            <person name="Staats M."/>
            <person name="Valdes J.H."/>
            <person name="Van Kan J.A.L."/>
        </authorList>
    </citation>
    <scope>NUCLEOTIDE SEQUENCE [LARGE SCALE GENOMIC DNA]</scope>
    <source>
        <strain evidence="2 3">Be9601</strain>
    </source>
</reference>
<dbReference type="Proteomes" id="UP000297229">
    <property type="component" value="Unassembled WGS sequence"/>
</dbReference>
<accession>A0A4Z1KFK3</accession>
<sequence length="213" mass="23668">MTDVLANRDLENLLMWMTTNPVSDSEAIWIEDLRQGRVVPTANDQSDTVSCQDTISYRGSPTPEEAKLPSPPTTLSESDDSKIRSGEAAASQPPGHKVEKRERGVEDVSSTTTTPLAKKPRQRAKKTPAKRQKPSAAKIPLTAEQKKAAREVKAEEERQLYQKQGFKPRVRKELEVKLDAIGVPLPAEGLPEELTVVERKPRAPRTKPKQEKS</sequence>
<name>A0A4Z1KFK3_9HELO</name>
<dbReference type="AlphaFoldDB" id="A0A4Z1KFK3"/>
<feature type="compositionally biased region" description="Basic residues" evidence="1">
    <location>
        <begin position="118"/>
        <end position="133"/>
    </location>
</feature>